<organism evidence="2 3">
    <name type="scientific">Corvus brachyrhynchos</name>
    <name type="common">American crow</name>
    <dbReference type="NCBI Taxonomy" id="85066"/>
    <lineage>
        <taxon>Eukaryota</taxon>
        <taxon>Metazoa</taxon>
        <taxon>Chordata</taxon>
        <taxon>Craniata</taxon>
        <taxon>Vertebrata</taxon>
        <taxon>Euteleostomi</taxon>
        <taxon>Archelosauria</taxon>
        <taxon>Archosauria</taxon>
        <taxon>Dinosauria</taxon>
        <taxon>Saurischia</taxon>
        <taxon>Theropoda</taxon>
        <taxon>Coelurosauria</taxon>
        <taxon>Aves</taxon>
        <taxon>Neognathae</taxon>
        <taxon>Neoaves</taxon>
        <taxon>Telluraves</taxon>
        <taxon>Australaves</taxon>
        <taxon>Passeriformes</taxon>
        <taxon>Corvoidea</taxon>
        <taxon>Corvidae</taxon>
        <taxon>Corvus</taxon>
    </lineage>
</organism>
<feature type="non-terminal residue" evidence="2">
    <location>
        <position position="143"/>
    </location>
</feature>
<accession>A0A091EA25</accession>
<dbReference type="EMBL" id="KK717999">
    <property type="protein sequence ID" value="KFO53996.1"/>
    <property type="molecule type" value="Genomic_DNA"/>
</dbReference>
<dbReference type="InterPro" id="IPR003036">
    <property type="entry name" value="Gag_P30"/>
</dbReference>
<evidence type="ECO:0000313" key="2">
    <source>
        <dbReference type="EMBL" id="KFO53996.1"/>
    </source>
</evidence>
<dbReference type="InterPro" id="IPR008919">
    <property type="entry name" value="Retrov_capsid_N"/>
</dbReference>
<dbReference type="SUPFAM" id="SSF47943">
    <property type="entry name" value="Retrovirus capsid protein, N-terminal core domain"/>
    <property type="match status" value="1"/>
</dbReference>
<name>A0A091EA25_CORBR</name>
<dbReference type="Proteomes" id="UP000052976">
    <property type="component" value="Unassembled WGS sequence"/>
</dbReference>
<dbReference type="Pfam" id="PF02093">
    <property type="entry name" value="Gag_p30"/>
    <property type="match status" value="1"/>
</dbReference>
<evidence type="ECO:0000259" key="1">
    <source>
        <dbReference type="Pfam" id="PF02093"/>
    </source>
</evidence>
<gene>
    <name evidence="2" type="ORF">N302_03475</name>
</gene>
<sequence>MLVRVPFSTADLDAWYNVAKNYRSDPAGTAEHLRLIIKQHNPDWADIQLLLGGLTETEKQVVLKTAKDLADNYYKTQQLDAKDYFPLQEPHWSPNRAAELEKLRNYQEWIAKGVERAIPKTLNWSALYAVKQGPSVSPSKFLD</sequence>
<feature type="domain" description="Core shell protein Gag P30" evidence="1">
    <location>
        <begin position="11"/>
        <end position="143"/>
    </location>
</feature>
<dbReference type="PANTHER" id="PTHR33166">
    <property type="entry name" value="GAG_P30 DOMAIN-CONTAINING PROTEIN"/>
    <property type="match status" value="1"/>
</dbReference>
<keyword evidence="3" id="KW-1185">Reference proteome</keyword>
<dbReference type="STRING" id="85066.A0A091EA25"/>
<protein>
    <recommendedName>
        <fullName evidence="1">Core shell protein Gag P30 domain-containing protein</fullName>
    </recommendedName>
</protein>
<dbReference type="InterPro" id="IPR050462">
    <property type="entry name" value="Retroviral_Gag-Pol_poly"/>
</dbReference>
<dbReference type="Gene3D" id="1.10.375.10">
    <property type="entry name" value="Human Immunodeficiency Virus Type 1 Capsid Protein"/>
    <property type="match status" value="1"/>
</dbReference>
<dbReference type="AlphaFoldDB" id="A0A091EA25"/>
<reference evidence="2 3" key="1">
    <citation type="submission" date="2014-04" db="EMBL/GenBank/DDBJ databases">
        <title>Genome evolution of avian class.</title>
        <authorList>
            <person name="Zhang G."/>
            <person name="Li C."/>
        </authorList>
    </citation>
    <scope>NUCLEOTIDE SEQUENCE [LARGE SCALE GENOMIC DNA]</scope>
    <source>
        <strain evidence="2">BGI_N302</strain>
    </source>
</reference>
<evidence type="ECO:0000313" key="3">
    <source>
        <dbReference type="Proteomes" id="UP000052976"/>
    </source>
</evidence>
<dbReference type="GO" id="GO:0019068">
    <property type="term" value="P:virion assembly"/>
    <property type="evidence" value="ECO:0007669"/>
    <property type="project" value="InterPro"/>
</dbReference>
<proteinExistence type="predicted"/>